<evidence type="ECO:0000256" key="4">
    <source>
        <dbReference type="ARBA" id="ARBA00022692"/>
    </source>
</evidence>
<dbReference type="InterPro" id="IPR032818">
    <property type="entry name" value="DedA-like"/>
</dbReference>
<keyword evidence="5 7" id="KW-1133">Transmembrane helix</keyword>
<evidence type="ECO:0000256" key="3">
    <source>
        <dbReference type="ARBA" id="ARBA00022475"/>
    </source>
</evidence>
<feature type="transmembrane region" description="Helical" evidence="7">
    <location>
        <begin position="28"/>
        <end position="50"/>
    </location>
</feature>
<evidence type="ECO:0000256" key="1">
    <source>
        <dbReference type="ARBA" id="ARBA00004651"/>
    </source>
</evidence>
<evidence type="ECO:0000256" key="7">
    <source>
        <dbReference type="RuleBase" id="RU367016"/>
    </source>
</evidence>
<name>A0A1F8BI52_9BACT</name>
<sequence>MLDIVSTIVDFILHIDVHLAEIITRYGVLTHAILFFIIFAETGFVVTPFLPGDSLLFAAGAFAALGSLNLWLLLVLLIIAAIGGDTVNYWIGHFFGKKIIEHKRIPIKPEHIVQTEEFFKKHGGKTIILARFVPIVRTFAPFVAGIGKMHYGYFISYNVLGGIAWILLFTLAGYFFGNIPAVQHNFTLVIFAIVILSILPMIYHYIQDKKAKKKAKKSSTISSPDFE</sequence>
<gene>
    <name evidence="9" type="ORF">A2893_01880</name>
</gene>
<dbReference type="NCBIfam" id="NF008102">
    <property type="entry name" value="PRK10847.1"/>
    <property type="match status" value="1"/>
</dbReference>
<keyword evidence="3 7" id="KW-1003">Cell membrane</keyword>
<evidence type="ECO:0000313" key="9">
    <source>
        <dbReference type="EMBL" id="OGM63712.1"/>
    </source>
</evidence>
<dbReference type="InterPro" id="IPR058127">
    <property type="entry name" value="DedA"/>
</dbReference>
<comment type="similarity">
    <text evidence="2 7">Belongs to the DedA family.</text>
</comment>
<feature type="domain" description="VTT" evidence="8">
    <location>
        <begin position="50"/>
        <end position="174"/>
    </location>
</feature>
<dbReference type="AlphaFoldDB" id="A0A1F8BI52"/>
<feature type="transmembrane region" description="Helical" evidence="7">
    <location>
        <begin position="154"/>
        <end position="176"/>
    </location>
</feature>
<dbReference type="PANTHER" id="PTHR30353">
    <property type="entry name" value="INNER MEMBRANE PROTEIN DEDA-RELATED"/>
    <property type="match status" value="1"/>
</dbReference>
<comment type="subcellular location">
    <subcellularLocation>
        <location evidence="1 7">Cell membrane</location>
        <topology evidence="1 7">Multi-pass membrane protein</topology>
    </subcellularLocation>
</comment>
<dbReference type="STRING" id="1802521.A2893_01880"/>
<dbReference type="EMBL" id="MGHH01000015">
    <property type="protein sequence ID" value="OGM63712.1"/>
    <property type="molecule type" value="Genomic_DNA"/>
</dbReference>
<feature type="transmembrane region" description="Helical" evidence="7">
    <location>
        <begin position="70"/>
        <end position="91"/>
    </location>
</feature>
<evidence type="ECO:0000256" key="6">
    <source>
        <dbReference type="ARBA" id="ARBA00023136"/>
    </source>
</evidence>
<dbReference type="InterPro" id="IPR032816">
    <property type="entry name" value="VTT_dom"/>
</dbReference>
<dbReference type="Pfam" id="PF09335">
    <property type="entry name" value="VTT_dom"/>
    <property type="match status" value="1"/>
</dbReference>
<dbReference type="PANTHER" id="PTHR30353:SF0">
    <property type="entry name" value="TRANSMEMBRANE PROTEIN"/>
    <property type="match status" value="1"/>
</dbReference>
<dbReference type="GO" id="GO:0005886">
    <property type="term" value="C:plasma membrane"/>
    <property type="evidence" value="ECO:0007669"/>
    <property type="project" value="UniProtKB-SubCell"/>
</dbReference>
<keyword evidence="6 7" id="KW-0472">Membrane</keyword>
<evidence type="ECO:0000256" key="2">
    <source>
        <dbReference type="ARBA" id="ARBA00010792"/>
    </source>
</evidence>
<reference evidence="9 10" key="1">
    <citation type="journal article" date="2016" name="Nat. Commun.">
        <title>Thousands of microbial genomes shed light on interconnected biogeochemical processes in an aquifer system.</title>
        <authorList>
            <person name="Anantharaman K."/>
            <person name="Brown C.T."/>
            <person name="Hug L.A."/>
            <person name="Sharon I."/>
            <person name="Castelle C.J."/>
            <person name="Probst A.J."/>
            <person name="Thomas B.C."/>
            <person name="Singh A."/>
            <person name="Wilkins M.J."/>
            <person name="Karaoz U."/>
            <person name="Brodie E.L."/>
            <person name="Williams K.H."/>
            <person name="Hubbard S.S."/>
            <person name="Banfield J.F."/>
        </authorList>
    </citation>
    <scope>NUCLEOTIDE SEQUENCE [LARGE SCALE GENOMIC DNA]</scope>
</reference>
<dbReference type="Proteomes" id="UP000176725">
    <property type="component" value="Unassembled WGS sequence"/>
</dbReference>
<evidence type="ECO:0000256" key="5">
    <source>
        <dbReference type="ARBA" id="ARBA00022989"/>
    </source>
</evidence>
<proteinExistence type="inferred from homology"/>
<protein>
    <recommendedName>
        <fullName evidence="8">VTT domain-containing protein</fullName>
    </recommendedName>
</protein>
<evidence type="ECO:0000259" key="8">
    <source>
        <dbReference type="Pfam" id="PF09335"/>
    </source>
</evidence>
<accession>A0A1F8BI52</accession>
<feature type="transmembrane region" description="Helical" evidence="7">
    <location>
        <begin position="188"/>
        <end position="206"/>
    </location>
</feature>
<comment type="caution">
    <text evidence="9">The sequence shown here is derived from an EMBL/GenBank/DDBJ whole genome shotgun (WGS) entry which is preliminary data.</text>
</comment>
<evidence type="ECO:0000313" key="10">
    <source>
        <dbReference type="Proteomes" id="UP000176725"/>
    </source>
</evidence>
<keyword evidence="4 7" id="KW-0812">Transmembrane</keyword>
<organism evidence="9 10">
    <name type="scientific">Candidatus Woesebacteria bacterium RIFCSPLOWO2_01_FULL_39_25</name>
    <dbReference type="NCBI Taxonomy" id="1802521"/>
    <lineage>
        <taxon>Bacteria</taxon>
        <taxon>Candidatus Woeseibacteriota</taxon>
    </lineage>
</organism>